<comment type="caution">
    <text evidence="2">The sequence shown here is derived from an EMBL/GenBank/DDBJ whole genome shotgun (WGS) entry which is preliminary data.</text>
</comment>
<feature type="transmembrane region" description="Helical" evidence="1">
    <location>
        <begin position="7"/>
        <end position="31"/>
    </location>
</feature>
<protein>
    <recommendedName>
        <fullName evidence="4">Integral membrane protein</fullName>
    </recommendedName>
</protein>
<dbReference type="EMBL" id="BAAAOF010000001">
    <property type="protein sequence ID" value="GAA1912005.1"/>
    <property type="molecule type" value="Genomic_DNA"/>
</dbReference>
<evidence type="ECO:0008006" key="4">
    <source>
        <dbReference type="Google" id="ProtNLM"/>
    </source>
</evidence>
<dbReference type="RefSeq" id="WP_248149889.1">
    <property type="nucleotide sequence ID" value="NZ_BAAAOF010000001.1"/>
</dbReference>
<evidence type="ECO:0000313" key="2">
    <source>
        <dbReference type="EMBL" id="GAA1912005.1"/>
    </source>
</evidence>
<organism evidence="2 3">
    <name type="scientific">Microbacterium aoyamense</name>
    <dbReference type="NCBI Taxonomy" id="344166"/>
    <lineage>
        <taxon>Bacteria</taxon>
        <taxon>Bacillati</taxon>
        <taxon>Actinomycetota</taxon>
        <taxon>Actinomycetes</taxon>
        <taxon>Micrococcales</taxon>
        <taxon>Microbacteriaceae</taxon>
        <taxon>Microbacterium</taxon>
    </lineage>
</organism>
<feature type="transmembrane region" description="Helical" evidence="1">
    <location>
        <begin position="95"/>
        <end position="113"/>
    </location>
</feature>
<reference evidence="2 3" key="1">
    <citation type="journal article" date="2019" name="Int. J. Syst. Evol. Microbiol.">
        <title>The Global Catalogue of Microorganisms (GCM) 10K type strain sequencing project: providing services to taxonomists for standard genome sequencing and annotation.</title>
        <authorList>
            <consortium name="The Broad Institute Genomics Platform"/>
            <consortium name="The Broad Institute Genome Sequencing Center for Infectious Disease"/>
            <person name="Wu L."/>
            <person name="Ma J."/>
        </authorList>
    </citation>
    <scope>NUCLEOTIDE SEQUENCE [LARGE SCALE GENOMIC DNA]</scope>
    <source>
        <strain evidence="2 3">JCM 14900</strain>
    </source>
</reference>
<evidence type="ECO:0000256" key="1">
    <source>
        <dbReference type="SAM" id="Phobius"/>
    </source>
</evidence>
<gene>
    <name evidence="2" type="ORF">GCM10009775_00760</name>
</gene>
<evidence type="ECO:0000313" key="3">
    <source>
        <dbReference type="Proteomes" id="UP001501343"/>
    </source>
</evidence>
<keyword evidence="1" id="KW-0472">Membrane</keyword>
<sequence length="124" mass="12747">MATRRPAGVTLVAALAWLSGLLQIITGILLLAGVGARPGSDPIAPWASLVIGAITIIVSLGLFRGSNGARILTAIIFVANIASAVYVMFVHGLNATALIGGFLALIGLILLFTRGANEFFRGGY</sequence>
<name>A0ABN2P4V7_9MICO</name>
<feature type="transmembrane region" description="Helical" evidence="1">
    <location>
        <begin position="43"/>
        <end position="63"/>
    </location>
</feature>
<accession>A0ABN2P4V7</accession>
<feature type="transmembrane region" description="Helical" evidence="1">
    <location>
        <begin position="70"/>
        <end position="89"/>
    </location>
</feature>
<proteinExistence type="predicted"/>
<keyword evidence="3" id="KW-1185">Reference proteome</keyword>
<dbReference type="Proteomes" id="UP001501343">
    <property type="component" value="Unassembled WGS sequence"/>
</dbReference>
<keyword evidence="1" id="KW-1133">Transmembrane helix</keyword>
<keyword evidence="1" id="KW-0812">Transmembrane</keyword>